<name>A0A838XYU1_9NEIS</name>
<sequence length="122" mass="13051">MATPNKPIDGQKYGMLTAIRKTGCVHSSGGVARAIWLFQCECGKLVEKKRDNVTSGKTVSCGCLRPGVQPGKKDLATLAGQNREFVPESMRGLPGTVIGERHTKGRSFGYAPSFGVCSSEYV</sequence>
<keyword evidence="2" id="KW-1185">Reference proteome</keyword>
<reference evidence="1 2" key="1">
    <citation type="submission" date="2020-07" db="EMBL/GenBank/DDBJ databases">
        <title>Draft genome sequence of violacein-producing bacteria and related species.</title>
        <authorList>
            <person name="Wilson H.S."/>
            <person name="De Leon M.E."/>
        </authorList>
    </citation>
    <scope>NUCLEOTIDE SEQUENCE [LARGE SCALE GENOMIC DNA]</scope>
    <source>
        <strain evidence="1 2">HSC-21Su07</strain>
    </source>
</reference>
<evidence type="ECO:0000313" key="1">
    <source>
        <dbReference type="EMBL" id="MBA4707556.1"/>
    </source>
</evidence>
<accession>A0A838XYU1</accession>
<protein>
    <submittedName>
        <fullName evidence="1">Uncharacterized protein</fullName>
    </submittedName>
</protein>
<evidence type="ECO:0000313" key="2">
    <source>
        <dbReference type="Proteomes" id="UP000545606"/>
    </source>
</evidence>
<gene>
    <name evidence="1" type="ORF">H2Z84_04000</name>
</gene>
<dbReference type="Proteomes" id="UP000545606">
    <property type="component" value="Unassembled WGS sequence"/>
</dbReference>
<proteinExistence type="predicted"/>
<dbReference type="AlphaFoldDB" id="A0A838XYU1"/>
<dbReference type="RefSeq" id="WP_181834833.1">
    <property type="nucleotide sequence ID" value="NZ_JACERN010000014.1"/>
</dbReference>
<comment type="caution">
    <text evidence="1">The sequence shown here is derived from an EMBL/GenBank/DDBJ whole genome shotgun (WGS) entry which is preliminary data.</text>
</comment>
<dbReference type="EMBL" id="JACERN010000014">
    <property type="protein sequence ID" value="MBA4707556.1"/>
    <property type="molecule type" value="Genomic_DNA"/>
</dbReference>
<organism evidence="1 2">
    <name type="scientific">Aquitalea aquatica</name>
    <dbReference type="NCBI Taxonomy" id="3044273"/>
    <lineage>
        <taxon>Bacteria</taxon>
        <taxon>Pseudomonadati</taxon>
        <taxon>Pseudomonadota</taxon>
        <taxon>Betaproteobacteria</taxon>
        <taxon>Neisseriales</taxon>
        <taxon>Chromobacteriaceae</taxon>
        <taxon>Aquitalea</taxon>
    </lineage>
</organism>